<evidence type="ECO:0000313" key="3">
    <source>
        <dbReference type="Proteomes" id="UP000722791"/>
    </source>
</evidence>
<proteinExistence type="predicted"/>
<gene>
    <name evidence="2" type="ORF">Vretimale_2736</name>
</gene>
<feature type="region of interest" description="Disordered" evidence="1">
    <location>
        <begin position="143"/>
        <end position="231"/>
    </location>
</feature>
<reference evidence="2" key="1">
    <citation type="journal article" date="2021" name="Proc. Natl. Acad. Sci. U.S.A.">
        <title>Three genomes in the algal genus Volvox reveal the fate of a haploid sex-determining region after a transition to homothallism.</title>
        <authorList>
            <person name="Yamamoto K."/>
            <person name="Hamaji T."/>
            <person name="Kawai-Toyooka H."/>
            <person name="Matsuzaki R."/>
            <person name="Takahashi F."/>
            <person name="Nishimura Y."/>
            <person name="Kawachi M."/>
            <person name="Noguchi H."/>
            <person name="Minakuchi Y."/>
            <person name="Umen J.G."/>
            <person name="Toyoda A."/>
            <person name="Nozaki H."/>
        </authorList>
    </citation>
    <scope>NUCLEOTIDE SEQUENCE</scope>
    <source>
        <strain evidence="2">NIES-3785</strain>
    </source>
</reference>
<feature type="compositionally biased region" description="Polar residues" evidence="1">
    <location>
        <begin position="174"/>
        <end position="186"/>
    </location>
</feature>
<organism evidence="2 3">
    <name type="scientific">Volvox reticuliferus</name>
    <dbReference type="NCBI Taxonomy" id="1737510"/>
    <lineage>
        <taxon>Eukaryota</taxon>
        <taxon>Viridiplantae</taxon>
        <taxon>Chlorophyta</taxon>
        <taxon>core chlorophytes</taxon>
        <taxon>Chlorophyceae</taxon>
        <taxon>CS clade</taxon>
        <taxon>Chlamydomonadales</taxon>
        <taxon>Volvocaceae</taxon>
        <taxon>Volvox</taxon>
    </lineage>
</organism>
<evidence type="ECO:0000313" key="2">
    <source>
        <dbReference type="EMBL" id="GIL97023.1"/>
    </source>
</evidence>
<evidence type="ECO:0000256" key="1">
    <source>
        <dbReference type="SAM" id="MobiDB-lite"/>
    </source>
</evidence>
<dbReference type="Proteomes" id="UP000722791">
    <property type="component" value="Unassembled WGS sequence"/>
</dbReference>
<feature type="compositionally biased region" description="Low complexity" evidence="1">
    <location>
        <begin position="201"/>
        <end position="214"/>
    </location>
</feature>
<protein>
    <submittedName>
        <fullName evidence="2">Uncharacterized protein</fullName>
    </submittedName>
</protein>
<name>A0A8J4DAB3_9CHLO</name>
<accession>A0A8J4DAB3</accession>
<dbReference type="EMBL" id="BNCQ01000004">
    <property type="protein sequence ID" value="GIL97023.1"/>
    <property type="molecule type" value="Genomic_DNA"/>
</dbReference>
<dbReference type="AlphaFoldDB" id="A0A8J4DAB3"/>
<comment type="caution">
    <text evidence="2">The sequence shown here is derived from an EMBL/GenBank/DDBJ whole genome shotgun (WGS) entry which is preliminary data.</text>
</comment>
<sequence length="281" mass="28862">MIEGVDLPVIRTEGRRIEKAPAATAAAAAANAAITAPRLAAERVVGVAKEANVTLTRVFNRVQQGLSKAVEETTRGVRQLATNVEKGVATMIDGGANGIIAAAGNAPAGHNAEWYASLPDLSAIFSRNVPEDDQTLARLRQRVQGRGGEDGDDDDDDVSILTISDGEGEDESSRCQTAAPRNQGAGTTAARAVGPPPPTHAARQPSAAASAQSPGIHGSWPHTSAAPRSAGGEEASLRNQLFGEVILPLWVCCLGCLGYSCPFGLVWGSSLATTLGLPATA</sequence>